<gene>
    <name evidence="3" type="ORF">V3H18_11265</name>
</gene>
<name>A0ABU7XI96_9HYPH</name>
<keyword evidence="2" id="KW-1133">Transmembrane helix</keyword>
<evidence type="ECO:0000256" key="1">
    <source>
        <dbReference type="SAM" id="MobiDB-lite"/>
    </source>
</evidence>
<feature type="compositionally biased region" description="Polar residues" evidence="1">
    <location>
        <begin position="181"/>
        <end position="194"/>
    </location>
</feature>
<feature type="compositionally biased region" description="Basic and acidic residues" evidence="1">
    <location>
        <begin position="157"/>
        <end position="177"/>
    </location>
</feature>
<dbReference type="Proteomes" id="UP001350748">
    <property type="component" value="Unassembled WGS sequence"/>
</dbReference>
<keyword evidence="4" id="KW-1185">Reference proteome</keyword>
<keyword evidence="2" id="KW-0812">Transmembrane</keyword>
<feature type="region of interest" description="Disordered" evidence="1">
    <location>
        <begin position="1"/>
        <end position="115"/>
    </location>
</feature>
<feature type="region of interest" description="Disordered" evidence="1">
    <location>
        <begin position="157"/>
        <end position="194"/>
    </location>
</feature>
<dbReference type="RefSeq" id="WP_332082143.1">
    <property type="nucleotide sequence ID" value="NZ_JAZHYN010000032.1"/>
</dbReference>
<feature type="transmembrane region" description="Helical" evidence="2">
    <location>
        <begin position="120"/>
        <end position="138"/>
    </location>
</feature>
<evidence type="ECO:0000313" key="4">
    <source>
        <dbReference type="Proteomes" id="UP001350748"/>
    </source>
</evidence>
<protein>
    <submittedName>
        <fullName evidence="3">Uncharacterized protein</fullName>
    </submittedName>
</protein>
<comment type="caution">
    <text evidence="3">The sequence shown here is derived from an EMBL/GenBank/DDBJ whole genome shotgun (WGS) entry which is preliminary data.</text>
</comment>
<feature type="compositionally biased region" description="Basic and acidic residues" evidence="1">
    <location>
        <begin position="12"/>
        <end position="22"/>
    </location>
</feature>
<proteinExistence type="predicted"/>
<organism evidence="3 4">
    <name type="scientific">Methylocystis borbori</name>
    <dbReference type="NCBI Taxonomy" id="3118750"/>
    <lineage>
        <taxon>Bacteria</taxon>
        <taxon>Pseudomonadati</taxon>
        <taxon>Pseudomonadota</taxon>
        <taxon>Alphaproteobacteria</taxon>
        <taxon>Hyphomicrobiales</taxon>
        <taxon>Methylocystaceae</taxon>
        <taxon>Methylocystis</taxon>
    </lineage>
</organism>
<dbReference type="EMBL" id="JAZHYN010000032">
    <property type="protein sequence ID" value="MEF3367112.1"/>
    <property type="molecule type" value="Genomic_DNA"/>
</dbReference>
<accession>A0ABU7XI96</accession>
<reference evidence="3 4" key="1">
    <citation type="submission" date="2024-02" db="EMBL/GenBank/DDBJ databases">
        <authorList>
            <person name="Grouzdev D."/>
        </authorList>
    </citation>
    <scope>NUCLEOTIDE SEQUENCE [LARGE SCALE GENOMIC DNA]</scope>
    <source>
        <strain evidence="3 4">9N</strain>
    </source>
</reference>
<evidence type="ECO:0000313" key="3">
    <source>
        <dbReference type="EMBL" id="MEF3367112.1"/>
    </source>
</evidence>
<keyword evidence="2" id="KW-0472">Membrane</keyword>
<sequence>MSKMPRRATKGPGEREWGDGKSKNQRGAVRRSSVDRNGWSRFRRKCDPAWEEGQSAGHQRSGGGRQSFVLHAHQQGRNQDRHPARQVEQFNSQKLEAPAGVAGGQSRANGRSGKDQPMKTVFASALAISFAVSLVAISRTPAFAESKQCDLRNWHRKTQDGAKFEEPKRRADQHDALEQISGRSDIQAMSPTFV</sequence>
<evidence type="ECO:0000256" key="2">
    <source>
        <dbReference type="SAM" id="Phobius"/>
    </source>
</evidence>